<organism evidence="13 14">
    <name type="scientific">Candidatus Regiella insecticola LSR1</name>
    <dbReference type="NCBI Taxonomy" id="663321"/>
    <lineage>
        <taxon>Bacteria</taxon>
        <taxon>Pseudomonadati</taxon>
        <taxon>Pseudomonadota</taxon>
        <taxon>Gammaproteobacteria</taxon>
        <taxon>Enterobacterales</taxon>
        <taxon>Enterobacteriaceae</taxon>
        <taxon>aphid secondary symbionts</taxon>
        <taxon>Candidatus Regiella</taxon>
    </lineage>
</organism>
<dbReference type="InterPro" id="IPR006143">
    <property type="entry name" value="RND_pump_MFP"/>
</dbReference>
<reference evidence="13" key="1">
    <citation type="journal article" date="2009" name="Environ. Microbiol.">
        <title>Dynamics of genome evolution in facultative symbionts of aphids.</title>
        <authorList>
            <person name="Degnan P.H."/>
            <person name="Leonardo T.E."/>
            <person name="Cass B.N."/>
            <person name="Hurwitz B."/>
            <person name="Stern D."/>
            <person name="Gibbs R.A."/>
            <person name="Richards S."/>
            <person name="Moran N.A."/>
        </authorList>
    </citation>
    <scope>NUCLEOTIDE SEQUENCE [LARGE SCALE GENOMIC DNA]</scope>
    <source>
        <strain evidence="13">LSR1</strain>
    </source>
</reference>
<proteinExistence type="inferred from homology"/>
<gene>
    <name evidence="13" type="ORF">REG_0881</name>
</gene>
<feature type="domain" description="Multidrug resistance protein MdtA-like C-terminal permuted SH3" evidence="12">
    <location>
        <begin position="265"/>
        <end position="323"/>
    </location>
</feature>
<dbReference type="GO" id="GO:1990195">
    <property type="term" value="C:macrolide transmembrane transporter complex"/>
    <property type="evidence" value="ECO:0007669"/>
    <property type="project" value="InterPro"/>
</dbReference>
<accession>E0WSG3</accession>
<dbReference type="GO" id="GO:0019898">
    <property type="term" value="C:extrinsic component of membrane"/>
    <property type="evidence" value="ECO:0007669"/>
    <property type="project" value="InterPro"/>
</dbReference>
<dbReference type="Proteomes" id="UP000005726">
    <property type="component" value="Unassembled WGS sequence"/>
</dbReference>
<dbReference type="GO" id="GO:1990281">
    <property type="term" value="C:efflux pump complex"/>
    <property type="evidence" value="ECO:0007669"/>
    <property type="project" value="TreeGrafter"/>
</dbReference>
<keyword evidence="5" id="KW-0997">Cell inner membrane</keyword>
<dbReference type="HOGENOM" id="CLU_018816_14_1_6"/>
<dbReference type="GO" id="GO:0030313">
    <property type="term" value="C:cell envelope"/>
    <property type="evidence" value="ECO:0007669"/>
    <property type="project" value="UniProtKB-SubCell"/>
</dbReference>
<keyword evidence="4" id="KW-1003">Cell membrane</keyword>
<evidence type="ECO:0000256" key="6">
    <source>
        <dbReference type="ARBA" id="ARBA00023054"/>
    </source>
</evidence>
<dbReference type="SUPFAM" id="SSF111369">
    <property type="entry name" value="HlyD-like secretion proteins"/>
    <property type="match status" value="1"/>
</dbReference>
<keyword evidence="14" id="KW-1185">Reference proteome</keyword>
<dbReference type="Pfam" id="PF25967">
    <property type="entry name" value="RND-MFP_C"/>
    <property type="match status" value="1"/>
</dbReference>
<evidence type="ECO:0000256" key="5">
    <source>
        <dbReference type="ARBA" id="ARBA00022519"/>
    </source>
</evidence>
<dbReference type="GO" id="GO:0015562">
    <property type="term" value="F:efflux transmembrane transporter activity"/>
    <property type="evidence" value="ECO:0007669"/>
    <property type="project" value="TreeGrafter"/>
</dbReference>
<sequence length="331" mass="36531">MTTQDLQKKVLAIGKLDAVRKLDVGAQVSGQLKHLYVKLGDKVTQGQLLAVIDAQQAESRIREVNAILQDLNAQLRQGLAERRLTKLTLDRQHTLAKLHVISQNELDKASAELEVKNARLETIKAQIDKTIASLESAKINLDYTKITAPMGGEVVQITTLEGQTVIAAQQAPTILTLADMQTMLVNAQVSEADVIHLTPGLKASFTILGDQSKYFHGVLKDILSMPEKINDAVFYLARFEVPNPDALLRLQMTAQISIELSNIKQAMVIPLAALRKKLADNLYQVIVLKKGKEEERQVTIGIRDNINVQILSGLMLGEEVIISSSYQEKTL</sequence>
<dbReference type="Pfam" id="PF25944">
    <property type="entry name" value="Beta-barrel_RND"/>
    <property type="match status" value="1"/>
</dbReference>
<dbReference type="Gene3D" id="6.10.140.1990">
    <property type="match status" value="1"/>
</dbReference>
<evidence type="ECO:0000313" key="13">
    <source>
        <dbReference type="EMBL" id="EFL91932.1"/>
    </source>
</evidence>
<dbReference type="InterPro" id="IPR058626">
    <property type="entry name" value="MdtA-like_b-barrel"/>
</dbReference>
<keyword evidence="3" id="KW-0813">Transport</keyword>
<dbReference type="NCBIfam" id="TIGR01730">
    <property type="entry name" value="RND_mfp"/>
    <property type="match status" value="1"/>
</dbReference>
<dbReference type="Gene3D" id="2.40.30.170">
    <property type="match status" value="1"/>
</dbReference>
<dbReference type="eggNOG" id="COG0845">
    <property type="taxonomic scope" value="Bacteria"/>
</dbReference>
<evidence type="ECO:0000256" key="2">
    <source>
        <dbReference type="ARBA" id="ARBA00009477"/>
    </source>
</evidence>
<evidence type="ECO:0000259" key="11">
    <source>
        <dbReference type="Pfam" id="PF25944"/>
    </source>
</evidence>
<dbReference type="NCBIfam" id="NF008606">
    <property type="entry name" value="PRK11578.1"/>
    <property type="match status" value="1"/>
</dbReference>
<dbReference type="InterPro" id="IPR030190">
    <property type="entry name" value="MacA_alpha-hairpin_sf"/>
</dbReference>
<dbReference type="Pfam" id="PF25876">
    <property type="entry name" value="HH_MFP_RND"/>
    <property type="match status" value="1"/>
</dbReference>
<name>E0WSG3_9ENTR</name>
<dbReference type="InterPro" id="IPR058623">
    <property type="entry name" value="MacA"/>
</dbReference>
<dbReference type="InterPro" id="IPR058625">
    <property type="entry name" value="MdtA-like_BSH"/>
</dbReference>
<dbReference type="PANTHER" id="PTHR30469:SF34">
    <property type="entry name" value="MACROLIDE EXPORT PROTEIN MACA"/>
    <property type="match status" value="1"/>
</dbReference>
<feature type="domain" description="Multidrug resistance protein MdtA-like barrel-sandwich hybrid" evidence="10">
    <location>
        <begin position="20"/>
        <end position="176"/>
    </location>
</feature>
<dbReference type="PANTHER" id="PTHR30469">
    <property type="entry name" value="MULTIDRUG RESISTANCE PROTEIN MDTA"/>
    <property type="match status" value="1"/>
</dbReference>
<feature type="coiled-coil region" evidence="8">
    <location>
        <begin position="54"/>
        <end position="126"/>
    </location>
</feature>
<dbReference type="Gene3D" id="2.40.420.20">
    <property type="match status" value="1"/>
</dbReference>
<feature type="domain" description="Multidrug resistance protein MdtA-like alpha-helical hairpin" evidence="9">
    <location>
        <begin position="68"/>
        <end position="144"/>
    </location>
</feature>
<evidence type="ECO:0000256" key="4">
    <source>
        <dbReference type="ARBA" id="ARBA00022475"/>
    </source>
</evidence>
<comment type="similarity">
    <text evidence="2">Belongs to the membrane fusion protein (MFP) (TC 8.A.1) family.</text>
</comment>
<keyword evidence="7" id="KW-0472">Membrane</keyword>
<dbReference type="STRING" id="663321.REG_0881"/>
<keyword evidence="6 8" id="KW-0175">Coiled coil</keyword>
<dbReference type="EMBL" id="GL379591">
    <property type="protein sequence ID" value="EFL91932.1"/>
    <property type="molecule type" value="Genomic_DNA"/>
</dbReference>
<dbReference type="Gene3D" id="2.40.50.100">
    <property type="match status" value="1"/>
</dbReference>
<evidence type="ECO:0000313" key="14">
    <source>
        <dbReference type="Proteomes" id="UP000005726"/>
    </source>
</evidence>
<dbReference type="InterPro" id="IPR058627">
    <property type="entry name" value="MdtA-like_C"/>
</dbReference>
<feature type="domain" description="Multidrug resistance protein MdtA-like beta-barrel" evidence="11">
    <location>
        <begin position="182"/>
        <end position="261"/>
    </location>
</feature>
<evidence type="ECO:0000259" key="10">
    <source>
        <dbReference type="Pfam" id="PF25917"/>
    </source>
</evidence>
<dbReference type="Pfam" id="PF25917">
    <property type="entry name" value="BSH_RND"/>
    <property type="match status" value="1"/>
</dbReference>
<evidence type="ECO:0000256" key="1">
    <source>
        <dbReference type="ARBA" id="ARBA00004236"/>
    </source>
</evidence>
<comment type="subcellular location">
    <subcellularLocation>
        <location evidence="1">Cell membrane</location>
    </subcellularLocation>
</comment>
<evidence type="ECO:0000259" key="12">
    <source>
        <dbReference type="Pfam" id="PF25967"/>
    </source>
</evidence>
<protein>
    <submittedName>
        <fullName evidence="13">Putative membrane fusion compontent of ABC-type antimicrobial peptide/ macrolide transport system</fullName>
    </submittedName>
</protein>
<dbReference type="AlphaFoldDB" id="E0WSG3"/>
<dbReference type="GO" id="GO:1990961">
    <property type="term" value="P:xenobiotic detoxification by transmembrane export across the plasma membrane"/>
    <property type="evidence" value="ECO:0007669"/>
    <property type="project" value="InterPro"/>
</dbReference>
<evidence type="ECO:0000256" key="7">
    <source>
        <dbReference type="ARBA" id="ARBA00023136"/>
    </source>
</evidence>
<evidence type="ECO:0000256" key="8">
    <source>
        <dbReference type="SAM" id="Coils"/>
    </source>
</evidence>
<evidence type="ECO:0000256" key="3">
    <source>
        <dbReference type="ARBA" id="ARBA00022448"/>
    </source>
</evidence>
<evidence type="ECO:0000259" key="9">
    <source>
        <dbReference type="Pfam" id="PF25876"/>
    </source>
</evidence>
<dbReference type="InterPro" id="IPR058624">
    <property type="entry name" value="MdtA-like_HH"/>
</dbReference>